<dbReference type="InterPro" id="IPR017195">
    <property type="entry name" value="ABC_thiamin-permease_prd"/>
</dbReference>
<dbReference type="Proteomes" id="UP001304683">
    <property type="component" value="Chromosome"/>
</dbReference>
<keyword evidence="1" id="KW-0812">Transmembrane</keyword>
<keyword evidence="1" id="KW-0472">Membrane</keyword>
<feature type="transmembrane region" description="Helical" evidence="1">
    <location>
        <begin position="40"/>
        <end position="61"/>
    </location>
</feature>
<evidence type="ECO:0000313" key="2">
    <source>
        <dbReference type="EMBL" id="WPD18105.1"/>
    </source>
</evidence>
<dbReference type="EMBL" id="CP132508">
    <property type="protein sequence ID" value="WPD18105.1"/>
    <property type="molecule type" value="Genomic_DNA"/>
</dbReference>
<keyword evidence="1" id="KW-1133">Transmembrane helix</keyword>
<feature type="transmembrane region" description="Helical" evidence="1">
    <location>
        <begin position="116"/>
        <end position="133"/>
    </location>
</feature>
<dbReference type="PIRSF" id="PIRSF037394">
    <property type="entry name" value="ABC_thiamine-permease_YkoE_prd"/>
    <property type="match status" value="1"/>
</dbReference>
<organism evidence="2 3">
    <name type="scientific">Thermaerobacter composti</name>
    <dbReference type="NCBI Taxonomy" id="554949"/>
    <lineage>
        <taxon>Bacteria</taxon>
        <taxon>Bacillati</taxon>
        <taxon>Bacillota</taxon>
        <taxon>Clostridia</taxon>
        <taxon>Eubacteriales</taxon>
        <taxon>Clostridiales Family XVII. Incertae Sedis</taxon>
        <taxon>Thermaerobacter</taxon>
    </lineage>
</organism>
<accession>A0ABZ0QKT4</accession>
<evidence type="ECO:0000313" key="3">
    <source>
        <dbReference type="Proteomes" id="UP001304683"/>
    </source>
</evidence>
<name>A0ABZ0QKT4_9FIRM</name>
<dbReference type="PROSITE" id="PS51257">
    <property type="entry name" value="PROKAR_LIPOPROTEIN"/>
    <property type="match status" value="1"/>
</dbReference>
<reference evidence="2 3" key="1">
    <citation type="submission" date="2023-08" db="EMBL/GenBank/DDBJ databases">
        <title>Genome sequence of Thermaerobacter compostii strain Ins1, a spore-forming filamentous bacterium isolated from a deep geothermal reservoir.</title>
        <authorList>
            <person name="Bregnard D."/>
            <person name="Gonzalez D."/>
            <person name="Junier P."/>
        </authorList>
    </citation>
    <scope>NUCLEOTIDE SEQUENCE [LARGE SCALE GENOMIC DNA]</scope>
    <source>
        <strain evidence="2 3">Ins1</strain>
    </source>
</reference>
<keyword evidence="3" id="KW-1185">Reference proteome</keyword>
<sequence>MAGSSRRLQFREIVMLAFVAAACSVLYINAWALWDVARAVHPVVAELTYGVWFIASTVAAYIIQKPGVAFWAELLAAAGELALGSPDVLWVLLYGGLQGLGAEVALAAFRYRRFDLPALALAGALAAVGSLPLDALTGYFTGMRAGTLVAAAAVRLLSGAVVAGLLGKVLVDGLVRTGALNAYAVVRGRQDQGPGVAG</sequence>
<evidence type="ECO:0000256" key="1">
    <source>
        <dbReference type="SAM" id="Phobius"/>
    </source>
</evidence>
<protein>
    <submittedName>
        <fullName evidence="2">ECF transporter S component</fullName>
    </submittedName>
</protein>
<dbReference type="RefSeq" id="WP_135225581.1">
    <property type="nucleotide sequence ID" value="NZ_CP132508.1"/>
</dbReference>
<feature type="transmembrane region" description="Helical" evidence="1">
    <location>
        <begin position="145"/>
        <end position="166"/>
    </location>
</feature>
<proteinExistence type="predicted"/>
<gene>
    <name evidence="2" type="ORF">Q5761_06825</name>
</gene>
<dbReference type="Pfam" id="PF09819">
    <property type="entry name" value="ABC_cobalt"/>
    <property type="match status" value="1"/>
</dbReference>
<feature type="transmembrane region" description="Helical" evidence="1">
    <location>
        <begin position="12"/>
        <end position="34"/>
    </location>
</feature>
<feature type="transmembrane region" description="Helical" evidence="1">
    <location>
        <begin position="91"/>
        <end position="109"/>
    </location>
</feature>